<sequence>MSTSPADLVDMAVKLAPRTCAFIAIAEVEQRANLRWAQNSLTTNGLTTSLTLTLIAVVDDPAGRRTATQTLTNVEPELLPHWVATLCEQAAGSEISAMDGFEDLVDAGISPEFLDLPQTMTPEVFSPIIDPLARGLTAAHDAGLTWSGYAQATLDSTWLATSAGTRRVHHQPAASIEITQRQTRADGVINSSWAARSADYFDLINVDELSHQLQQSQPWGQIDVVVEPGRHTVILTAEAVADLAIPVLWETSAREALEGSSVFSSADGGTKIASRVMGNGISISSDPHHELVATAPFVVEHSSGPSSSVLDNGVALEKTNWIDDGVLEHLMGPRSLSGRLEQTRPHVDNVVIQAQGSGSLADLIARTDDGILITCLWYIRDVDRQTLLLTGLTRDGVYVIKNGQIVGAASNFRFNVSPLDVLSNVIDSTSSTRIHPREWGEYVQRVVAPAITTTGFNLSTVSDAR</sequence>
<accession>A0A6J7E7A4</accession>
<dbReference type="PANTHER" id="PTHR43666">
    <property type="entry name" value="TLDD PROTEIN"/>
    <property type="match status" value="1"/>
</dbReference>
<dbReference type="Pfam" id="PF19289">
    <property type="entry name" value="PmbA_TldD_3rd"/>
    <property type="match status" value="1"/>
</dbReference>
<dbReference type="PANTHER" id="PTHR43666:SF1">
    <property type="entry name" value="CONSERVED PROTEIN"/>
    <property type="match status" value="1"/>
</dbReference>
<dbReference type="AlphaFoldDB" id="A0A6J7E7A4"/>
<dbReference type="GO" id="GO:0008237">
    <property type="term" value="F:metallopeptidase activity"/>
    <property type="evidence" value="ECO:0007669"/>
    <property type="project" value="InterPro"/>
</dbReference>
<dbReference type="InterPro" id="IPR036059">
    <property type="entry name" value="TldD/PmbA_sf"/>
</dbReference>
<dbReference type="SUPFAM" id="SSF111283">
    <property type="entry name" value="Putative modulator of DNA gyrase, PmbA/TldD"/>
    <property type="match status" value="1"/>
</dbReference>
<proteinExistence type="predicted"/>
<reference evidence="2" key="1">
    <citation type="submission" date="2020-05" db="EMBL/GenBank/DDBJ databases">
        <authorList>
            <person name="Chiriac C."/>
            <person name="Salcher M."/>
            <person name="Ghai R."/>
            <person name="Kavagutti S V."/>
        </authorList>
    </citation>
    <scope>NUCLEOTIDE SEQUENCE</scope>
</reference>
<evidence type="ECO:0000259" key="1">
    <source>
        <dbReference type="Pfam" id="PF19289"/>
    </source>
</evidence>
<gene>
    <name evidence="2" type="ORF">UFOPK3401_01103</name>
</gene>
<organism evidence="2">
    <name type="scientific">freshwater metagenome</name>
    <dbReference type="NCBI Taxonomy" id="449393"/>
    <lineage>
        <taxon>unclassified sequences</taxon>
        <taxon>metagenomes</taxon>
        <taxon>ecological metagenomes</taxon>
    </lineage>
</organism>
<dbReference type="GO" id="GO:0006508">
    <property type="term" value="P:proteolysis"/>
    <property type="evidence" value="ECO:0007669"/>
    <property type="project" value="InterPro"/>
</dbReference>
<feature type="domain" description="Metalloprotease TldD/E C-terminal" evidence="1">
    <location>
        <begin position="228"/>
        <end position="458"/>
    </location>
</feature>
<protein>
    <submittedName>
        <fullName evidence="2">Unannotated protein</fullName>
    </submittedName>
</protein>
<dbReference type="InterPro" id="IPR045569">
    <property type="entry name" value="Metalloprtase-TldD/E_C"/>
</dbReference>
<evidence type="ECO:0000313" key="2">
    <source>
        <dbReference type="EMBL" id="CAB4876429.1"/>
    </source>
</evidence>
<name>A0A6J7E7A4_9ZZZZ</name>
<dbReference type="EMBL" id="CAFBLM010000053">
    <property type="protein sequence ID" value="CAB4876429.1"/>
    <property type="molecule type" value="Genomic_DNA"/>
</dbReference>